<dbReference type="Proteomes" id="UP001242021">
    <property type="component" value="Chromosome"/>
</dbReference>
<evidence type="ECO:0000256" key="1">
    <source>
        <dbReference type="ARBA" id="ARBA00007227"/>
    </source>
</evidence>
<dbReference type="EMBL" id="CP098754">
    <property type="protein sequence ID" value="WIH94367.1"/>
    <property type="molecule type" value="Genomic_DNA"/>
</dbReference>
<dbReference type="CDD" id="cd00093">
    <property type="entry name" value="HTH_XRE"/>
    <property type="match status" value="1"/>
</dbReference>
<protein>
    <submittedName>
        <fullName evidence="3">ImmA/IrrE family metallo-endopeptidase</fullName>
    </submittedName>
</protein>
<dbReference type="InterPro" id="IPR052345">
    <property type="entry name" value="Rad_response_metalloprotease"/>
</dbReference>
<evidence type="ECO:0000313" key="3">
    <source>
        <dbReference type="EMBL" id="WIH94367.1"/>
    </source>
</evidence>
<dbReference type="Gene3D" id="1.10.10.2910">
    <property type="match status" value="1"/>
</dbReference>
<dbReference type="SMART" id="SM00530">
    <property type="entry name" value="HTH_XRE"/>
    <property type="match status" value="1"/>
</dbReference>
<dbReference type="AlphaFoldDB" id="A0AAJ6KBH4"/>
<name>A0AAJ6KBH4_BRAPL</name>
<dbReference type="PANTHER" id="PTHR43236:SF1">
    <property type="entry name" value="BLL7220 PROTEIN"/>
    <property type="match status" value="1"/>
</dbReference>
<dbReference type="Pfam" id="PF01381">
    <property type="entry name" value="HTH_3"/>
    <property type="match status" value="1"/>
</dbReference>
<proteinExistence type="inferred from homology"/>
<sequence length="385" mass="44825">MDNYINKDRIKLARQYRGMSIKELAEKIKLSKQAISNYESGKRVPSIKELTSISIALGFPYRYFIEKNEISVNYNTTFFRSYLTAQKKYKEKQIIRLSHIRNFYSVLSNHINYPSLNLPTFDVKPTPTLAAKKLREFWGLGNAPINNLLRTVERNGILVSFFDASNDTDKIDAFTNYLNDIWIIALSKNTNSVSRLNFSIAHELGHILLHKDIMENNTEVDRKKFNKIEDEANDFASAFLLPTEEFIKEVNIYNPLFLLDGFTELKRFRKVSISAMIRKLHKLGIISNLKYTNLYKQISKRGWNKREPLDNPNDIPKTSIFRDSINLLLEKKLSVQELLDEFSNNGISLNPRDIEELLNLDENRLKIEECYDKPVINISDIINNN</sequence>
<dbReference type="RefSeq" id="WP_157142736.1">
    <property type="nucleotide sequence ID" value="NZ_CP098752.1"/>
</dbReference>
<evidence type="ECO:0000313" key="4">
    <source>
        <dbReference type="Proteomes" id="UP001242021"/>
    </source>
</evidence>
<evidence type="ECO:0000259" key="2">
    <source>
        <dbReference type="PROSITE" id="PS50943"/>
    </source>
</evidence>
<dbReference type="Gene3D" id="1.10.260.40">
    <property type="entry name" value="lambda repressor-like DNA-binding domains"/>
    <property type="match status" value="1"/>
</dbReference>
<dbReference type="InterPro" id="IPR010359">
    <property type="entry name" value="IrrE_HExxH"/>
</dbReference>
<accession>A0AAJ6KBH4</accession>
<dbReference type="Pfam" id="PF06114">
    <property type="entry name" value="Peptidase_M78"/>
    <property type="match status" value="1"/>
</dbReference>
<dbReference type="GO" id="GO:0003677">
    <property type="term" value="F:DNA binding"/>
    <property type="evidence" value="ECO:0007669"/>
    <property type="project" value="InterPro"/>
</dbReference>
<reference evidence="3" key="1">
    <citation type="submission" date="2022-06" db="EMBL/GenBank/DDBJ databases">
        <title>Brachyspira pilosicoli from pigs in Switzerland.</title>
        <authorList>
            <person name="Schmitt S."/>
            <person name="Arnold M."/>
            <person name="Rossano A."/>
            <person name="Perreten V."/>
        </authorList>
    </citation>
    <scope>NUCLEOTIDE SEQUENCE</scope>
    <source>
        <strain evidence="3">MEI4028</strain>
    </source>
</reference>
<dbReference type="SUPFAM" id="SSF47413">
    <property type="entry name" value="lambda repressor-like DNA-binding domains"/>
    <property type="match status" value="1"/>
</dbReference>
<dbReference type="PANTHER" id="PTHR43236">
    <property type="entry name" value="ANTITOXIN HIGA1"/>
    <property type="match status" value="1"/>
</dbReference>
<dbReference type="InterPro" id="IPR001387">
    <property type="entry name" value="Cro/C1-type_HTH"/>
</dbReference>
<organism evidence="3 4">
    <name type="scientific">Brachyspira pilosicoli</name>
    <name type="common">Serpulina pilosicoli</name>
    <dbReference type="NCBI Taxonomy" id="52584"/>
    <lineage>
        <taxon>Bacteria</taxon>
        <taxon>Pseudomonadati</taxon>
        <taxon>Spirochaetota</taxon>
        <taxon>Spirochaetia</taxon>
        <taxon>Brachyspirales</taxon>
        <taxon>Brachyspiraceae</taxon>
        <taxon>Brachyspira</taxon>
    </lineage>
</organism>
<gene>
    <name evidence="3" type="ORF">NEH99_08715</name>
</gene>
<dbReference type="PROSITE" id="PS50943">
    <property type="entry name" value="HTH_CROC1"/>
    <property type="match status" value="1"/>
</dbReference>
<feature type="domain" description="HTH cro/C1-type" evidence="2">
    <location>
        <begin position="10"/>
        <end position="64"/>
    </location>
</feature>
<dbReference type="InterPro" id="IPR010982">
    <property type="entry name" value="Lambda_DNA-bd_dom_sf"/>
</dbReference>
<comment type="similarity">
    <text evidence="1">Belongs to the short-chain fatty acyl-CoA assimilation regulator (ScfR) family.</text>
</comment>